<evidence type="ECO:0000259" key="3">
    <source>
        <dbReference type="Pfam" id="PF08028"/>
    </source>
</evidence>
<keyword evidence="1" id="KW-0560">Oxidoreductase</keyword>
<dbReference type="EMBL" id="CP002824">
    <property type="protein sequence ID" value="AEG95398.1"/>
    <property type="molecule type" value="Genomic_DNA"/>
</dbReference>
<sequence>MLNPSATSRAEKTLHATTIEFAELLADIKKRSEEFEQQKYIPADIISRFKKIGVYRALVPKRYGGDEISPAEFCQLIETLSTADGSAGWVASFGMNPFYLGGLPPSSLDELYRHGPDIVFAGGIFPPQKATTQDGGYRVSGRWSFASGCSGAELIGVGILTDDGSDRPLPRIAVLPAGEFTIDPVWNTVGLSGTGSHDVVLNNAFVPQEWTFIRGGELNLEGPLYRYPVLSLATQVLSVVALGIARAALSEIYAIAERQSSVTGAPCLADRQFAQMEIAHCEADLRSARCWFYDAIDDVWQAILRGDEPGEERINAMRLSSTHITRVSASVTTRALKLAGMPGISMRSPLQRYARDSMVITQHAFMGELTYINAGNMFFGHSPQPGYL</sequence>
<protein>
    <recommendedName>
        <fullName evidence="6">Acyl-CoA dehydrogenase</fullName>
    </recommendedName>
</protein>
<dbReference type="Gene3D" id="1.20.140.10">
    <property type="entry name" value="Butyryl-CoA Dehydrogenase, subunit A, domain 3"/>
    <property type="match status" value="1"/>
</dbReference>
<dbReference type="InterPro" id="IPR037069">
    <property type="entry name" value="AcylCoA_DH/ox_N_sf"/>
</dbReference>
<dbReference type="RefSeq" id="WP_015369891.1">
    <property type="nucleotide sequence ID" value="NC_015663.1"/>
</dbReference>
<dbReference type="InterPro" id="IPR009100">
    <property type="entry name" value="AcylCoA_DH/oxidase_NM_dom_sf"/>
</dbReference>
<dbReference type="GO" id="GO:0050660">
    <property type="term" value="F:flavin adenine dinucleotide binding"/>
    <property type="evidence" value="ECO:0007669"/>
    <property type="project" value="InterPro"/>
</dbReference>
<dbReference type="PATRIC" id="fig|1028307.3.peg.460"/>
<keyword evidence="5" id="KW-1185">Reference proteome</keyword>
<dbReference type="GO" id="GO:0003995">
    <property type="term" value="F:acyl-CoA dehydrogenase activity"/>
    <property type="evidence" value="ECO:0007669"/>
    <property type="project" value="TreeGrafter"/>
</dbReference>
<dbReference type="Pfam" id="PF08028">
    <property type="entry name" value="Acyl-CoA_dh_2"/>
    <property type="match status" value="1"/>
</dbReference>
<proteinExistence type="predicted"/>
<dbReference type="HOGENOM" id="CLU_018204_2_1_6"/>
<dbReference type="OrthoDB" id="7316074at2"/>
<evidence type="ECO:0008006" key="6">
    <source>
        <dbReference type="Google" id="ProtNLM"/>
    </source>
</evidence>
<dbReference type="PIRSF" id="PIRSF016578">
    <property type="entry name" value="HsaA"/>
    <property type="match status" value="1"/>
</dbReference>
<dbReference type="Proteomes" id="UP000008881">
    <property type="component" value="Chromosome"/>
</dbReference>
<evidence type="ECO:0000313" key="5">
    <source>
        <dbReference type="Proteomes" id="UP000008881"/>
    </source>
</evidence>
<name>A0A0H3FJ60_KLEAK</name>
<dbReference type="Gene3D" id="1.10.540.10">
    <property type="entry name" value="Acyl-CoA dehydrogenase/oxidase, N-terminal domain"/>
    <property type="match status" value="1"/>
</dbReference>
<dbReference type="KEGG" id="eae:EAE_02315"/>
<dbReference type="PANTHER" id="PTHR43884:SF25">
    <property type="entry name" value="ACYL-COA DEHYDROGENASE YDBM-RELATED"/>
    <property type="match status" value="1"/>
</dbReference>
<dbReference type="SUPFAM" id="SSF47203">
    <property type="entry name" value="Acyl-CoA dehydrogenase C-terminal domain-like"/>
    <property type="match status" value="1"/>
</dbReference>
<organism evidence="4 5">
    <name type="scientific">Klebsiella aerogenes (strain ATCC 13048 / DSM 30053 / CCUG 1429 / JCM 1235 / KCTC 2190 / NBRC 13534 / NCIMB 10102 / NCTC 10006 / CDC 819-56)</name>
    <name type="common">Enterobacter aerogenes</name>
    <dbReference type="NCBI Taxonomy" id="1028307"/>
    <lineage>
        <taxon>Bacteria</taxon>
        <taxon>Pseudomonadati</taxon>
        <taxon>Pseudomonadota</taxon>
        <taxon>Gammaproteobacteria</taxon>
        <taxon>Enterobacterales</taxon>
        <taxon>Enterobacteriaceae</taxon>
        <taxon>Klebsiella/Raoultella group</taxon>
        <taxon>Klebsiella</taxon>
    </lineage>
</organism>
<dbReference type="InterPro" id="IPR046373">
    <property type="entry name" value="Acyl-CoA_Oxase/DH_mid-dom_sf"/>
</dbReference>
<dbReference type="GeneID" id="93313596"/>
<feature type="domain" description="Acyl-CoA dehydrogenase C-terminal" evidence="3">
    <location>
        <begin position="236"/>
        <end position="366"/>
    </location>
</feature>
<dbReference type="PANTHER" id="PTHR43884">
    <property type="entry name" value="ACYL-COA DEHYDROGENASE"/>
    <property type="match status" value="1"/>
</dbReference>
<dbReference type="InterPro" id="IPR013786">
    <property type="entry name" value="AcylCoA_DH/ox_N"/>
</dbReference>
<evidence type="ECO:0000313" key="4">
    <source>
        <dbReference type="EMBL" id="AEG95398.1"/>
    </source>
</evidence>
<evidence type="ECO:0000256" key="1">
    <source>
        <dbReference type="ARBA" id="ARBA00023002"/>
    </source>
</evidence>
<dbReference type="Gene3D" id="2.40.110.10">
    <property type="entry name" value="Butyryl-CoA Dehydrogenase, subunit A, domain 2"/>
    <property type="match status" value="1"/>
</dbReference>
<evidence type="ECO:0000259" key="2">
    <source>
        <dbReference type="Pfam" id="PF02771"/>
    </source>
</evidence>
<dbReference type="InterPro" id="IPR013107">
    <property type="entry name" value="Acyl-CoA_DH_C"/>
</dbReference>
<dbReference type="AlphaFoldDB" id="A0A0H3FJ60"/>
<dbReference type="Pfam" id="PF02771">
    <property type="entry name" value="Acyl-CoA_dh_N"/>
    <property type="match status" value="1"/>
</dbReference>
<reference evidence="4 5" key="1">
    <citation type="journal article" date="2012" name="J. Bacteriol.">
        <title>Complete genome sequence of Enterobacter aerogenes KCTC 2190.</title>
        <authorList>
            <person name="Shin S.H."/>
            <person name="Kim S."/>
            <person name="Kim J.Y."/>
            <person name="Lee S."/>
            <person name="Um Y."/>
            <person name="Oh M.K."/>
            <person name="Kim Y.R."/>
            <person name="Lee J."/>
            <person name="Yang K.S."/>
        </authorList>
    </citation>
    <scope>NUCLEOTIDE SEQUENCE [LARGE SCALE GENOMIC DNA]</scope>
    <source>
        <strain evidence="4 5">KCTC 2190</strain>
    </source>
</reference>
<gene>
    <name evidence="4" type="ordered locus">EAE_02315</name>
</gene>
<dbReference type="eggNOG" id="COG1960">
    <property type="taxonomic scope" value="Bacteria"/>
</dbReference>
<feature type="domain" description="Acyl-CoA dehydrogenase/oxidase N-terminal" evidence="2">
    <location>
        <begin position="12"/>
        <end position="93"/>
    </location>
</feature>
<dbReference type="InterPro" id="IPR036250">
    <property type="entry name" value="AcylCo_DH-like_C"/>
</dbReference>
<dbReference type="SUPFAM" id="SSF56645">
    <property type="entry name" value="Acyl-CoA dehydrogenase NM domain-like"/>
    <property type="match status" value="1"/>
</dbReference>
<accession>A0A0H3FJ60</accession>